<sequence>MEQMIRDITMRLTGRLPEDREFYTPEDLQVLDIPEFVTERVVIEMNQNLNESLVPPDTEWANMDSPAVQFAWKNFIEAIKAEVMMPASYSKSIFEAAVADTMDLALRPRRAIPDSLFGADTELTISQVKKRIRYITVGRQLAAALVRYMEKKNKSAISLNECREIVTKVDEKLIKGHNSLDWAKETEPLFLLAGPKVDTEFLRIYFQDKGLPKLADKFDRIDQPVNRTEFIEVLSAPDPVEKEEQQAGEVTDSEAKSPEGKKAKDSEKAASDLPKKRKGQSGELYIPDDSILGSFQMRRGEGEQAEDFEKETESQPSSSDYGDAPSDEIEDSESKPLHERFVFDEEAADETPPRDTEEPETIYDEMNFKKESSEHDDLDEPRQSSIPQFDPELLRKWKTIGGLSEEEDEPILEETDKPDDDDEPVASIELYNETDDEEDVPMWRAFLEREDLSKIREEEEEEEETLQESQPAERFYAENAAYSDLDKWLEPERKRIIDEIFGGSKNEYEAAISGLSSKKDWKSAAGYLEKEVFKKNNINLLDEAAVGFTDRLQSYYTKRKG</sequence>
<reference evidence="2 3" key="1">
    <citation type="submission" date="2018-05" db="EMBL/GenBank/DDBJ databases">
        <title>Rhodohalobacter halophilus gen. nov., sp. nov., a moderately halophilic member of the family Balneolaceae.</title>
        <authorList>
            <person name="Liu Z.-W."/>
        </authorList>
    </citation>
    <scope>NUCLEOTIDE SEQUENCE [LARGE SCALE GENOMIC DNA]</scope>
    <source>
        <strain evidence="2 3">8A47</strain>
    </source>
</reference>
<evidence type="ECO:0000256" key="1">
    <source>
        <dbReference type="SAM" id="MobiDB-lite"/>
    </source>
</evidence>
<name>A0A316TW99_9BACT</name>
<feature type="compositionally biased region" description="Basic and acidic residues" evidence="1">
    <location>
        <begin position="253"/>
        <end position="274"/>
    </location>
</feature>
<proteinExistence type="predicted"/>
<keyword evidence="3" id="KW-1185">Reference proteome</keyword>
<evidence type="ECO:0000313" key="2">
    <source>
        <dbReference type="EMBL" id="PWN08131.1"/>
    </source>
</evidence>
<accession>A0A316TW99</accession>
<dbReference type="Proteomes" id="UP000245533">
    <property type="component" value="Unassembled WGS sequence"/>
</dbReference>
<dbReference type="EMBL" id="QGGB01000001">
    <property type="protein sequence ID" value="PWN08131.1"/>
    <property type="molecule type" value="Genomic_DNA"/>
</dbReference>
<gene>
    <name evidence="2" type="ORF">DDZ15_00405</name>
</gene>
<comment type="caution">
    <text evidence="2">The sequence shown here is derived from an EMBL/GenBank/DDBJ whole genome shotgun (WGS) entry which is preliminary data.</text>
</comment>
<dbReference type="AlphaFoldDB" id="A0A316TW99"/>
<feature type="compositionally biased region" description="Acidic residues" evidence="1">
    <location>
        <begin position="404"/>
        <end position="424"/>
    </location>
</feature>
<feature type="region of interest" description="Disordered" evidence="1">
    <location>
        <begin position="454"/>
        <end position="475"/>
    </location>
</feature>
<feature type="compositionally biased region" description="Basic and acidic residues" evidence="1">
    <location>
        <begin position="366"/>
        <end position="375"/>
    </location>
</feature>
<protein>
    <submittedName>
        <fullName evidence="2">Uncharacterized protein</fullName>
    </submittedName>
</protein>
<feature type="region of interest" description="Disordered" evidence="1">
    <location>
        <begin position="233"/>
        <end position="441"/>
    </location>
</feature>
<dbReference type="RefSeq" id="WP_109643737.1">
    <property type="nucleotide sequence ID" value="NZ_QGGB01000001.1"/>
</dbReference>
<evidence type="ECO:0000313" key="3">
    <source>
        <dbReference type="Proteomes" id="UP000245533"/>
    </source>
</evidence>
<feature type="compositionally biased region" description="Basic and acidic residues" evidence="1">
    <location>
        <begin position="332"/>
        <end position="343"/>
    </location>
</feature>
<dbReference type="OrthoDB" id="1522587at2"/>
<organism evidence="2 3">
    <name type="scientific">Rhodohalobacter mucosus</name>
    <dbReference type="NCBI Taxonomy" id="2079485"/>
    <lineage>
        <taxon>Bacteria</taxon>
        <taxon>Pseudomonadati</taxon>
        <taxon>Balneolota</taxon>
        <taxon>Balneolia</taxon>
        <taxon>Balneolales</taxon>
        <taxon>Balneolaceae</taxon>
        <taxon>Rhodohalobacter</taxon>
    </lineage>
</organism>